<proteinExistence type="predicted"/>
<evidence type="ECO:0000313" key="1">
    <source>
        <dbReference type="EMBL" id="VWL84811.1"/>
    </source>
</evidence>
<protein>
    <submittedName>
        <fullName evidence="1">Uncharacterized protein</fullName>
    </submittedName>
</protein>
<sequence>MARRSKITIDMFLELQSLIPTKLHYRDACNATVIENEARDNKEVIEIINNFFKEKEIEIYYSDDKKYIYEK</sequence>
<reference evidence="1 2" key="1">
    <citation type="submission" date="2019-10" db="EMBL/GenBank/DDBJ databases">
        <authorList>
            <person name="Blom J."/>
        </authorList>
    </citation>
    <scope>NUCLEOTIDE SEQUENCE [LARGE SCALE GENOMIC DNA]</scope>
    <source>
        <strain evidence="1 2">ES3154-GLU</strain>
    </source>
</reference>
<dbReference type="AlphaFoldDB" id="A0A6I8M637"/>
<accession>A0A6I8M637</accession>
<name>A0A6I8M637_9FUSO</name>
<evidence type="ECO:0000313" key="2">
    <source>
        <dbReference type="Proteomes" id="UP000419017"/>
    </source>
</evidence>
<dbReference type="EMBL" id="CABWIB010000001">
    <property type="protein sequence ID" value="VWL84811.1"/>
    <property type="molecule type" value="Genomic_DNA"/>
</dbReference>
<keyword evidence="2" id="KW-1185">Reference proteome</keyword>
<organism evidence="1 2">
    <name type="scientific">Oceanivirga miroungae</name>
    <dbReference type="NCBI Taxonomy" id="1130046"/>
    <lineage>
        <taxon>Bacteria</taxon>
        <taxon>Fusobacteriati</taxon>
        <taxon>Fusobacteriota</taxon>
        <taxon>Fusobacteriia</taxon>
        <taxon>Fusobacteriales</taxon>
        <taxon>Leptotrichiaceae</taxon>
        <taxon>Oceanivirga</taxon>
    </lineage>
</organism>
<dbReference type="RefSeq" id="WP_156682867.1">
    <property type="nucleotide sequence ID" value="NZ_CABWIB010000001.1"/>
</dbReference>
<gene>
    <name evidence="1" type="ORF">OMES3154_00059</name>
</gene>
<dbReference type="Proteomes" id="UP000419017">
    <property type="component" value="Unassembled WGS sequence"/>
</dbReference>